<dbReference type="RefSeq" id="WP_013350530.1">
    <property type="nucleotide sequence ID" value="NC_014550.1"/>
</dbReference>
<proteinExistence type="predicted"/>
<keyword evidence="2" id="KW-1133">Transmembrane helix</keyword>
<organism evidence="3 4">
    <name type="scientific">Glutamicibacter arilaitensis (strain DSM 16368 / CIP 108037 / IAM 15318 / JCM 13566 / NCIMB 14258 / Re117)</name>
    <name type="common">Arthrobacter arilaitensis</name>
    <dbReference type="NCBI Taxonomy" id="861360"/>
    <lineage>
        <taxon>Bacteria</taxon>
        <taxon>Bacillati</taxon>
        <taxon>Actinomycetota</taxon>
        <taxon>Actinomycetes</taxon>
        <taxon>Micrococcales</taxon>
        <taxon>Micrococcaceae</taxon>
        <taxon>Glutamicibacter</taxon>
    </lineage>
</organism>
<reference evidence="4" key="1">
    <citation type="journal article" date="2010" name="PLoS ONE">
        <title>The Arthrobacter arilaitensis Re117 genome sequence reveals its genetic adaptation to the surface of cheese.</title>
        <authorList>
            <person name="Monnet C."/>
            <person name="Loux V."/>
            <person name="Gibrat J.F."/>
            <person name="Spinnler E."/>
            <person name="Barbe V."/>
            <person name="Vacherie B."/>
            <person name="Gavory F."/>
            <person name="Gourbeyre E."/>
            <person name="Siguier P."/>
            <person name="Chandler M."/>
            <person name="Elleuch R."/>
            <person name="Irlinger F."/>
            <person name="Vallaeys T."/>
        </authorList>
    </citation>
    <scope>NUCLEOTIDE SEQUENCE</scope>
    <source>
        <strain evidence="4">DSM 16368 / CIP 108037 / IAM 15318 / JCM 13566 / Re117</strain>
    </source>
</reference>
<gene>
    <name evidence="3" type="ordered locus">AARI_32320</name>
</gene>
<reference evidence="4" key="2">
    <citation type="submission" date="2010-07" db="EMBL/GenBank/DDBJ databases">
        <title>Complete genome sequence of Arthrobacter arilaitensis (strain DSM 16368 / CIP 108037 / JCM 13566 / Re117).</title>
        <authorList>
            <person name="Genoscope."/>
        </authorList>
    </citation>
    <scope>NUCLEOTIDE SEQUENCE [LARGE SCALE GENOMIC DNA]</scope>
    <source>
        <strain evidence="4">DSM 16368 / CIP 108037 / IAM 15318 / JCM 13566 / Re117</strain>
    </source>
</reference>
<feature type="transmembrane region" description="Helical" evidence="2">
    <location>
        <begin position="22"/>
        <end position="46"/>
    </location>
</feature>
<dbReference type="EMBL" id="FQ311875">
    <property type="protein sequence ID" value="CBT77432.1"/>
    <property type="molecule type" value="Genomic_DNA"/>
</dbReference>
<evidence type="ECO:0000256" key="1">
    <source>
        <dbReference type="SAM" id="MobiDB-lite"/>
    </source>
</evidence>
<protein>
    <submittedName>
        <fullName evidence="3">Hypothetical membrane protein</fullName>
    </submittedName>
</protein>
<keyword evidence="2" id="KW-0472">Membrane</keyword>
<dbReference type="GeneID" id="303186777"/>
<keyword evidence="4" id="KW-1185">Reference proteome</keyword>
<accession>A0ABM9Q172</accession>
<keyword evidence="2" id="KW-0812">Transmembrane</keyword>
<evidence type="ECO:0000256" key="2">
    <source>
        <dbReference type="SAM" id="Phobius"/>
    </source>
</evidence>
<name>A0ABM9Q172_GLUAR</name>
<evidence type="ECO:0000313" key="3">
    <source>
        <dbReference type="EMBL" id="CBT77432.1"/>
    </source>
</evidence>
<evidence type="ECO:0000313" key="4">
    <source>
        <dbReference type="Proteomes" id="UP000006878"/>
    </source>
</evidence>
<feature type="region of interest" description="Disordered" evidence="1">
    <location>
        <begin position="59"/>
        <end position="104"/>
    </location>
</feature>
<dbReference type="Proteomes" id="UP000006878">
    <property type="component" value="Chromosome"/>
</dbReference>
<sequence length="104" mass="11371">MIANTAASMLTQDVDELSLGEVVQASVVLGLVVMAVLLAFGIKTYVHWRRQLRNEKRTGYASPAHFARPGEPANQGRAPRIDVLSPLGDLRRPGTLNRGFEDSQ</sequence>